<name>A0ABU1AIY0_9BACT</name>
<evidence type="ECO:0000256" key="3">
    <source>
        <dbReference type="ARBA" id="ARBA00023163"/>
    </source>
</evidence>
<dbReference type="EMBL" id="JARXIC010000014">
    <property type="protein sequence ID" value="MDQ8194771.1"/>
    <property type="molecule type" value="Genomic_DNA"/>
</dbReference>
<dbReference type="PRINTS" id="PR00032">
    <property type="entry name" value="HTHARAC"/>
</dbReference>
<dbReference type="Proteomes" id="UP001243717">
    <property type="component" value="Unassembled WGS sequence"/>
</dbReference>
<dbReference type="Pfam" id="PF12833">
    <property type="entry name" value="HTH_18"/>
    <property type="match status" value="1"/>
</dbReference>
<dbReference type="InterPro" id="IPR009057">
    <property type="entry name" value="Homeodomain-like_sf"/>
</dbReference>
<organism evidence="5 6">
    <name type="scientific">Thalassobacterium sedimentorum</name>
    <dbReference type="NCBI Taxonomy" id="3041258"/>
    <lineage>
        <taxon>Bacteria</taxon>
        <taxon>Pseudomonadati</taxon>
        <taxon>Verrucomicrobiota</taxon>
        <taxon>Opitutia</taxon>
        <taxon>Puniceicoccales</taxon>
        <taxon>Coraliomargaritaceae</taxon>
        <taxon>Thalassobacterium</taxon>
    </lineage>
</organism>
<dbReference type="InterPro" id="IPR020449">
    <property type="entry name" value="Tscrpt_reg_AraC-type_HTH"/>
</dbReference>
<dbReference type="InterPro" id="IPR018062">
    <property type="entry name" value="HTH_AraC-typ_CS"/>
</dbReference>
<dbReference type="RefSeq" id="WP_308985237.1">
    <property type="nucleotide sequence ID" value="NZ_JARXIC010000014.1"/>
</dbReference>
<accession>A0ABU1AIY0</accession>
<proteinExistence type="predicted"/>
<keyword evidence="3" id="KW-0804">Transcription</keyword>
<evidence type="ECO:0000313" key="6">
    <source>
        <dbReference type="Proteomes" id="UP001243717"/>
    </source>
</evidence>
<dbReference type="SMART" id="SM00342">
    <property type="entry name" value="HTH_ARAC"/>
    <property type="match status" value="1"/>
</dbReference>
<dbReference type="InterPro" id="IPR018060">
    <property type="entry name" value="HTH_AraC"/>
</dbReference>
<dbReference type="PANTHER" id="PTHR43280:SF27">
    <property type="entry name" value="TRANSCRIPTIONAL REGULATOR MTLR"/>
    <property type="match status" value="1"/>
</dbReference>
<evidence type="ECO:0000259" key="4">
    <source>
        <dbReference type="PROSITE" id="PS01124"/>
    </source>
</evidence>
<dbReference type="PANTHER" id="PTHR43280">
    <property type="entry name" value="ARAC-FAMILY TRANSCRIPTIONAL REGULATOR"/>
    <property type="match status" value="1"/>
</dbReference>
<dbReference type="PROSITE" id="PS01124">
    <property type="entry name" value="HTH_ARAC_FAMILY_2"/>
    <property type="match status" value="1"/>
</dbReference>
<evidence type="ECO:0000256" key="1">
    <source>
        <dbReference type="ARBA" id="ARBA00023015"/>
    </source>
</evidence>
<comment type="caution">
    <text evidence="5">The sequence shown here is derived from an EMBL/GenBank/DDBJ whole genome shotgun (WGS) entry which is preliminary data.</text>
</comment>
<dbReference type="Gene3D" id="1.10.10.60">
    <property type="entry name" value="Homeodomain-like"/>
    <property type="match status" value="2"/>
</dbReference>
<dbReference type="Pfam" id="PF02311">
    <property type="entry name" value="AraC_binding"/>
    <property type="match status" value="1"/>
</dbReference>
<dbReference type="InterPro" id="IPR037923">
    <property type="entry name" value="HTH-like"/>
</dbReference>
<keyword evidence="2" id="KW-0238">DNA-binding</keyword>
<reference evidence="5 6" key="1">
    <citation type="submission" date="2023-04" db="EMBL/GenBank/DDBJ databases">
        <title>A novel bacteria isolated from coastal sediment.</title>
        <authorList>
            <person name="Liu X.-J."/>
            <person name="Du Z.-J."/>
        </authorList>
    </citation>
    <scope>NUCLEOTIDE SEQUENCE [LARGE SCALE GENOMIC DNA]</scope>
    <source>
        <strain evidence="5 6">SDUM461004</strain>
    </source>
</reference>
<evidence type="ECO:0000256" key="2">
    <source>
        <dbReference type="ARBA" id="ARBA00023125"/>
    </source>
</evidence>
<dbReference type="SUPFAM" id="SSF46689">
    <property type="entry name" value="Homeodomain-like"/>
    <property type="match status" value="1"/>
</dbReference>
<keyword evidence="6" id="KW-1185">Reference proteome</keyword>
<protein>
    <submittedName>
        <fullName evidence="5">Helix-turn-helix transcriptional regulator</fullName>
    </submittedName>
</protein>
<evidence type="ECO:0000313" key="5">
    <source>
        <dbReference type="EMBL" id="MDQ8194771.1"/>
    </source>
</evidence>
<dbReference type="InterPro" id="IPR003313">
    <property type="entry name" value="AraC-bd"/>
</dbReference>
<dbReference type="SUPFAM" id="SSF51215">
    <property type="entry name" value="Regulatory protein AraC"/>
    <property type="match status" value="1"/>
</dbReference>
<sequence length="291" mass="32883">MAPHQAQIELLSASQHGVKATAFEKKCVDFHWHFHPEVELVWIESGEGLLHAGQTLIPYEAGQLVLIGSNLPHAYGSAPTQRTGARWTVLHFRPSLWGAEFWKLPENSRILALLERAGRGYLYSNQVATEAAKYLAHIQNPTPGDMPLARLLNLLDLLARDNSGHQLNPQSISGGNIEIQDTRLQFVLSKLEQTSHEPGLTQAEAAQWLNMTPPAFCRYFKRLTGRKFQHHLNQLRISRACANLLSTEKSITEVAYESGFNNLSNFNRRFREFTNHTPRSYRRTKGGLIPD</sequence>
<feature type="domain" description="HTH araC/xylS-type" evidence="4">
    <location>
        <begin position="181"/>
        <end position="284"/>
    </location>
</feature>
<dbReference type="Gene3D" id="2.60.120.10">
    <property type="entry name" value="Jelly Rolls"/>
    <property type="match status" value="1"/>
</dbReference>
<gene>
    <name evidence="5" type="ORF">QEH59_10065</name>
</gene>
<dbReference type="PROSITE" id="PS00041">
    <property type="entry name" value="HTH_ARAC_FAMILY_1"/>
    <property type="match status" value="1"/>
</dbReference>
<keyword evidence="1" id="KW-0805">Transcription regulation</keyword>
<dbReference type="InterPro" id="IPR014710">
    <property type="entry name" value="RmlC-like_jellyroll"/>
</dbReference>